<dbReference type="Gene3D" id="2.130.10.10">
    <property type="entry name" value="YVTN repeat-like/Quinoprotein amine dehydrogenase"/>
    <property type="match status" value="2"/>
</dbReference>
<organism evidence="2 3">
    <name type="scientific">[Candida] anglica</name>
    <dbReference type="NCBI Taxonomy" id="148631"/>
    <lineage>
        <taxon>Eukaryota</taxon>
        <taxon>Fungi</taxon>
        <taxon>Dikarya</taxon>
        <taxon>Ascomycota</taxon>
        <taxon>Saccharomycotina</taxon>
        <taxon>Pichiomycetes</taxon>
        <taxon>Debaryomycetaceae</taxon>
        <taxon>Kurtzmaniella</taxon>
    </lineage>
</organism>
<sequence>MTIHGLIAHFLSENNYPETLKAFEREHGTPIEVELPHNESLVDIIQDRESFKNVDNSEQELEDENSNSSKIVAGISHWTAPYPKVPSSIEIPGLVIASCWHSQSGCLLLSTADLKIYVVKDDKVVHTQVQPIGRVVVKKILSFQDKILLAGMNGRVYDCYIDDDYVISVKTYIQAHTKLITDVQVFHSPTDQSLYLITLGWDFLIKVFKIQDTFNLISESKLTVQGTCFAITTFQNKDYVIVGKNEHTLLDIYDLSTLTLQYKISLNDAIFSTSGFSPRCILVKDGIIVVGTSHEPYMRIIIVSLSEEGESIRRNQILRNLNSHSPQDKYSQANIAWRLDKSGVWVCGEDGIIRGINLQSGKVTVQLEGHDGKIKSSCVGDNDGEELFITCGVDKLVKEWKI</sequence>
<accession>A0ABP0ED34</accession>
<evidence type="ECO:0000313" key="3">
    <source>
        <dbReference type="Proteomes" id="UP001497600"/>
    </source>
</evidence>
<evidence type="ECO:0000256" key="1">
    <source>
        <dbReference type="PROSITE-ProRule" id="PRU00221"/>
    </source>
</evidence>
<evidence type="ECO:0000313" key="2">
    <source>
        <dbReference type="EMBL" id="CAK7907696.1"/>
    </source>
</evidence>
<protein>
    <recommendedName>
        <fullName evidence="4">LisH domain-containing protein</fullName>
    </recommendedName>
</protein>
<dbReference type="InterPro" id="IPR036322">
    <property type="entry name" value="WD40_repeat_dom_sf"/>
</dbReference>
<dbReference type="PROSITE" id="PS50896">
    <property type="entry name" value="LISH"/>
    <property type="match status" value="1"/>
</dbReference>
<keyword evidence="1" id="KW-0853">WD repeat</keyword>
<name>A0ABP0ED34_9ASCO</name>
<dbReference type="SUPFAM" id="SSF50978">
    <property type="entry name" value="WD40 repeat-like"/>
    <property type="match status" value="1"/>
</dbReference>
<dbReference type="InterPro" id="IPR006594">
    <property type="entry name" value="LisH"/>
</dbReference>
<evidence type="ECO:0008006" key="4">
    <source>
        <dbReference type="Google" id="ProtNLM"/>
    </source>
</evidence>
<proteinExistence type="predicted"/>
<dbReference type="InterPro" id="IPR015943">
    <property type="entry name" value="WD40/YVTN_repeat-like_dom_sf"/>
</dbReference>
<gene>
    <name evidence="2" type="ORF">CAAN4_E06634</name>
</gene>
<dbReference type="PROSITE" id="PS50294">
    <property type="entry name" value="WD_REPEATS_REGION"/>
    <property type="match status" value="1"/>
</dbReference>
<dbReference type="EMBL" id="OZ004257">
    <property type="protein sequence ID" value="CAK7907696.1"/>
    <property type="molecule type" value="Genomic_DNA"/>
</dbReference>
<dbReference type="SMART" id="SM00320">
    <property type="entry name" value="WD40"/>
    <property type="match status" value="2"/>
</dbReference>
<dbReference type="InterPro" id="IPR001680">
    <property type="entry name" value="WD40_rpt"/>
</dbReference>
<reference evidence="2 3" key="1">
    <citation type="submission" date="2024-01" db="EMBL/GenBank/DDBJ databases">
        <authorList>
            <consortium name="Genoscope - CEA"/>
            <person name="William W."/>
        </authorList>
    </citation>
    <scope>NUCLEOTIDE SEQUENCE [LARGE SCALE GENOMIC DNA]</scope>
    <source>
        <strain evidence="2 3">29B2s-10</strain>
    </source>
</reference>
<dbReference type="Proteomes" id="UP001497600">
    <property type="component" value="Chromosome E"/>
</dbReference>
<keyword evidence="3" id="KW-1185">Reference proteome</keyword>